<feature type="region of interest" description="Disordered" evidence="1">
    <location>
        <begin position="36"/>
        <end position="98"/>
    </location>
</feature>
<feature type="compositionally biased region" description="Acidic residues" evidence="1">
    <location>
        <begin position="39"/>
        <end position="56"/>
    </location>
</feature>
<protein>
    <recommendedName>
        <fullName evidence="4">Craniofacial development protein 1</fullName>
    </recommendedName>
</protein>
<accession>A0A4E0R6R2</accession>
<evidence type="ECO:0000313" key="3">
    <source>
        <dbReference type="Proteomes" id="UP000230066"/>
    </source>
</evidence>
<dbReference type="Proteomes" id="UP000230066">
    <property type="component" value="Unassembled WGS sequence"/>
</dbReference>
<keyword evidence="3" id="KW-1185">Reference proteome</keyword>
<evidence type="ECO:0000256" key="1">
    <source>
        <dbReference type="SAM" id="MobiDB-lite"/>
    </source>
</evidence>
<name>A0A4E0R6R2_FASHE</name>
<evidence type="ECO:0008006" key="4">
    <source>
        <dbReference type="Google" id="ProtNLM"/>
    </source>
</evidence>
<organism evidence="2 3">
    <name type="scientific">Fasciola hepatica</name>
    <name type="common">Liver fluke</name>
    <dbReference type="NCBI Taxonomy" id="6192"/>
    <lineage>
        <taxon>Eukaryota</taxon>
        <taxon>Metazoa</taxon>
        <taxon>Spiralia</taxon>
        <taxon>Lophotrochozoa</taxon>
        <taxon>Platyhelminthes</taxon>
        <taxon>Trematoda</taxon>
        <taxon>Digenea</taxon>
        <taxon>Plagiorchiida</taxon>
        <taxon>Echinostomata</taxon>
        <taxon>Echinostomatoidea</taxon>
        <taxon>Fasciolidae</taxon>
        <taxon>Fasciola</taxon>
    </lineage>
</organism>
<dbReference type="EMBL" id="JXXN02002122">
    <property type="protein sequence ID" value="THD23483.1"/>
    <property type="molecule type" value="Genomic_DNA"/>
</dbReference>
<sequence length="138" mass="15164">MSSDNEDSSSSDEEYVPPGLSSVLGLILCVVKLAKDGDSDSSSDSEDQSECDDSAVESEGHVPDGSTRRSLRSKRDKNEDSKEFSTLDTEPDNEAKKAKEDAIWNEFLAEVDHAKPSQTPTETTEVVRKYRFAGEEVQ</sequence>
<comment type="caution">
    <text evidence="2">The sequence shown here is derived from an EMBL/GenBank/DDBJ whole genome shotgun (WGS) entry which is preliminary data.</text>
</comment>
<dbReference type="AlphaFoldDB" id="A0A4E0R6R2"/>
<reference evidence="2" key="1">
    <citation type="submission" date="2019-03" db="EMBL/GenBank/DDBJ databases">
        <title>Improved annotation for the trematode Fasciola hepatica.</title>
        <authorList>
            <person name="Choi Y.-J."/>
            <person name="Martin J."/>
            <person name="Mitreva M."/>
        </authorList>
    </citation>
    <scope>NUCLEOTIDE SEQUENCE [LARGE SCALE GENOMIC DNA]</scope>
</reference>
<proteinExistence type="predicted"/>
<evidence type="ECO:0000313" key="2">
    <source>
        <dbReference type="EMBL" id="THD23483.1"/>
    </source>
</evidence>
<feature type="compositionally biased region" description="Basic and acidic residues" evidence="1">
    <location>
        <begin position="76"/>
        <end position="85"/>
    </location>
</feature>
<gene>
    <name evidence="2" type="ORF">D915_005686</name>
</gene>